<evidence type="ECO:0000313" key="1">
    <source>
        <dbReference type="EMBL" id="CAG8777316.1"/>
    </source>
</evidence>
<name>A0ACA9R5G0_9GLOM</name>
<dbReference type="Proteomes" id="UP000789920">
    <property type="component" value="Unassembled WGS sequence"/>
</dbReference>
<keyword evidence="2" id="KW-1185">Reference proteome</keyword>
<proteinExistence type="predicted"/>
<protein>
    <submittedName>
        <fullName evidence="1">1278_t:CDS:1</fullName>
    </submittedName>
</protein>
<evidence type="ECO:0000313" key="2">
    <source>
        <dbReference type="Proteomes" id="UP000789920"/>
    </source>
</evidence>
<reference evidence="1" key="1">
    <citation type="submission" date="2021-06" db="EMBL/GenBank/DDBJ databases">
        <authorList>
            <person name="Kallberg Y."/>
            <person name="Tangrot J."/>
            <person name="Rosling A."/>
        </authorList>
    </citation>
    <scope>NUCLEOTIDE SEQUENCE</scope>
    <source>
        <strain evidence="1">MA461A</strain>
    </source>
</reference>
<dbReference type="EMBL" id="CAJVQC010043341">
    <property type="protein sequence ID" value="CAG8777316.1"/>
    <property type="molecule type" value="Genomic_DNA"/>
</dbReference>
<sequence>ENGEMLGNLETTGENVVDIDSVASGYHSEASYISDCQATDSPFRQCHYHTLYHL</sequence>
<comment type="caution">
    <text evidence="1">The sequence shown here is derived from an EMBL/GenBank/DDBJ whole genome shotgun (WGS) entry which is preliminary data.</text>
</comment>
<accession>A0ACA9R5G0</accession>
<gene>
    <name evidence="1" type="ORF">RPERSI_LOCUS17098</name>
</gene>
<organism evidence="1 2">
    <name type="scientific">Racocetra persica</name>
    <dbReference type="NCBI Taxonomy" id="160502"/>
    <lineage>
        <taxon>Eukaryota</taxon>
        <taxon>Fungi</taxon>
        <taxon>Fungi incertae sedis</taxon>
        <taxon>Mucoromycota</taxon>
        <taxon>Glomeromycotina</taxon>
        <taxon>Glomeromycetes</taxon>
        <taxon>Diversisporales</taxon>
        <taxon>Gigasporaceae</taxon>
        <taxon>Racocetra</taxon>
    </lineage>
</organism>
<feature type="non-terminal residue" evidence="1">
    <location>
        <position position="1"/>
    </location>
</feature>